<reference evidence="12 13" key="1">
    <citation type="submission" date="2019-02" db="EMBL/GenBank/DDBJ databases">
        <title>Deep-cultivation of Planctomycetes and their phenomic and genomic characterization uncovers novel biology.</title>
        <authorList>
            <person name="Wiegand S."/>
            <person name="Jogler M."/>
            <person name="Boedeker C."/>
            <person name="Pinto D."/>
            <person name="Vollmers J."/>
            <person name="Rivas-Marin E."/>
            <person name="Kohn T."/>
            <person name="Peeters S.H."/>
            <person name="Heuer A."/>
            <person name="Rast P."/>
            <person name="Oberbeckmann S."/>
            <person name="Bunk B."/>
            <person name="Jeske O."/>
            <person name="Meyerdierks A."/>
            <person name="Storesund J.E."/>
            <person name="Kallscheuer N."/>
            <person name="Luecker S."/>
            <person name="Lage O.M."/>
            <person name="Pohl T."/>
            <person name="Merkel B.J."/>
            <person name="Hornburger P."/>
            <person name="Mueller R.-W."/>
            <person name="Bruemmer F."/>
            <person name="Labrenz M."/>
            <person name="Spormann A.M."/>
            <person name="Op den Camp H."/>
            <person name="Overmann J."/>
            <person name="Amann R."/>
            <person name="Jetten M.S.M."/>
            <person name="Mascher T."/>
            <person name="Medema M.H."/>
            <person name="Devos D.P."/>
            <person name="Kaster A.-K."/>
            <person name="Ovreas L."/>
            <person name="Rohde M."/>
            <person name="Galperin M.Y."/>
            <person name="Jogler C."/>
        </authorList>
    </citation>
    <scope>NUCLEOTIDE SEQUENCE [LARGE SCALE GENOMIC DNA]</scope>
    <source>
        <strain evidence="12 13">ETA_A1</strain>
    </source>
</reference>
<dbReference type="Gene3D" id="3.30.950.10">
    <property type="entry name" value="Methyltransferase, Cobalt-precorrin-4 Transmethylase, Domain 2"/>
    <property type="match status" value="1"/>
</dbReference>
<dbReference type="PANTHER" id="PTHR45790:SF3">
    <property type="entry name" value="S-ADENOSYL-L-METHIONINE-DEPENDENT UROPORPHYRINOGEN III METHYLTRANSFERASE, CHLOROPLASTIC"/>
    <property type="match status" value="1"/>
</dbReference>
<dbReference type="GO" id="GO:0004851">
    <property type="term" value="F:uroporphyrin-III C-methyltransferase activity"/>
    <property type="evidence" value="ECO:0007669"/>
    <property type="project" value="UniProtKB-EC"/>
</dbReference>
<evidence type="ECO:0000313" key="13">
    <source>
        <dbReference type="Proteomes" id="UP000319576"/>
    </source>
</evidence>
<dbReference type="InterPro" id="IPR035996">
    <property type="entry name" value="4pyrrol_Methylase_sf"/>
</dbReference>
<dbReference type="InterPro" id="IPR003043">
    <property type="entry name" value="Uropor_MeTrfase_CS"/>
</dbReference>
<dbReference type="NCBIfam" id="NF004790">
    <property type="entry name" value="PRK06136.1"/>
    <property type="match status" value="1"/>
</dbReference>
<dbReference type="GO" id="GO:0019354">
    <property type="term" value="P:siroheme biosynthetic process"/>
    <property type="evidence" value="ECO:0007669"/>
    <property type="project" value="InterPro"/>
</dbReference>
<evidence type="ECO:0000259" key="11">
    <source>
        <dbReference type="Pfam" id="PF00590"/>
    </source>
</evidence>
<keyword evidence="6" id="KW-0949">S-adenosyl-L-methionine</keyword>
<dbReference type="Pfam" id="PF00590">
    <property type="entry name" value="TP_methylase"/>
    <property type="match status" value="1"/>
</dbReference>
<dbReference type="GO" id="GO:0032259">
    <property type="term" value="P:methylation"/>
    <property type="evidence" value="ECO:0007669"/>
    <property type="project" value="UniProtKB-KW"/>
</dbReference>
<dbReference type="KEGG" id="uli:ETAA1_40000"/>
<protein>
    <recommendedName>
        <fullName evidence="2">uroporphyrinogen-III C-methyltransferase</fullName>
        <ecNumber evidence="2">2.1.1.107</ecNumber>
    </recommendedName>
</protein>
<dbReference type="Proteomes" id="UP000319576">
    <property type="component" value="Chromosome"/>
</dbReference>
<comment type="similarity">
    <text evidence="1 10">Belongs to the precorrin methyltransferase family.</text>
</comment>
<evidence type="ECO:0000256" key="7">
    <source>
        <dbReference type="ARBA" id="ARBA00023244"/>
    </source>
</evidence>
<evidence type="ECO:0000256" key="10">
    <source>
        <dbReference type="RuleBase" id="RU003960"/>
    </source>
</evidence>
<dbReference type="InterPro" id="IPR050161">
    <property type="entry name" value="Siro_Cobalamin_biosynth"/>
</dbReference>
<dbReference type="RefSeq" id="WP_145241411.1">
    <property type="nucleotide sequence ID" value="NZ_CP036273.1"/>
</dbReference>
<dbReference type="InterPro" id="IPR014776">
    <property type="entry name" value="4pyrrole_Mease_sub2"/>
</dbReference>
<dbReference type="FunFam" id="3.30.950.10:FF:000001">
    <property type="entry name" value="Siroheme synthase"/>
    <property type="match status" value="1"/>
</dbReference>
<dbReference type="FunFam" id="3.40.1010.10:FF:000001">
    <property type="entry name" value="Siroheme synthase"/>
    <property type="match status" value="1"/>
</dbReference>
<gene>
    <name evidence="12" type="primary">sumT</name>
    <name evidence="12" type="ORF">ETAA1_40000</name>
</gene>
<keyword evidence="4 10" id="KW-0489">Methyltransferase</keyword>
<proteinExistence type="inferred from homology"/>
<evidence type="ECO:0000256" key="1">
    <source>
        <dbReference type="ARBA" id="ARBA00005879"/>
    </source>
</evidence>
<keyword evidence="13" id="KW-1185">Reference proteome</keyword>
<name>A0A517XX07_9BACT</name>
<evidence type="ECO:0000313" key="12">
    <source>
        <dbReference type="EMBL" id="QDU22025.1"/>
    </source>
</evidence>
<evidence type="ECO:0000256" key="6">
    <source>
        <dbReference type="ARBA" id="ARBA00022691"/>
    </source>
</evidence>
<comment type="pathway">
    <text evidence="9">Cofactor biosynthesis; adenosylcobalamin biosynthesis; precorrin-2 from uroporphyrinogen III: step 1/1.</text>
</comment>
<comment type="pathway">
    <text evidence="8">Porphyrin-containing compound metabolism; siroheme biosynthesis; precorrin-2 from uroporphyrinogen III: step 1/1.</text>
</comment>
<dbReference type="EC" id="2.1.1.107" evidence="2"/>
<keyword evidence="5 10" id="KW-0808">Transferase</keyword>
<evidence type="ECO:0000256" key="2">
    <source>
        <dbReference type="ARBA" id="ARBA00012162"/>
    </source>
</evidence>
<organism evidence="12 13">
    <name type="scientific">Urbifossiella limnaea</name>
    <dbReference type="NCBI Taxonomy" id="2528023"/>
    <lineage>
        <taxon>Bacteria</taxon>
        <taxon>Pseudomonadati</taxon>
        <taxon>Planctomycetota</taxon>
        <taxon>Planctomycetia</taxon>
        <taxon>Gemmatales</taxon>
        <taxon>Gemmataceae</taxon>
        <taxon>Urbifossiella</taxon>
    </lineage>
</organism>
<dbReference type="InterPro" id="IPR000878">
    <property type="entry name" value="4pyrrol_Mease"/>
</dbReference>
<dbReference type="PANTHER" id="PTHR45790">
    <property type="entry name" value="SIROHEME SYNTHASE-RELATED"/>
    <property type="match status" value="1"/>
</dbReference>
<dbReference type="AlphaFoldDB" id="A0A517XX07"/>
<dbReference type="PROSITE" id="PS00839">
    <property type="entry name" value="SUMT_1"/>
    <property type="match status" value="1"/>
</dbReference>
<evidence type="ECO:0000256" key="8">
    <source>
        <dbReference type="ARBA" id="ARBA00025705"/>
    </source>
</evidence>
<accession>A0A517XX07</accession>
<evidence type="ECO:0000256" key="4">
    <source>
        <dbReference type="ARBA" id="ARBA00022603"/>
    </source>
</evidence>
<dbReference type="NCBIfam" id="TIGR01469">
    <property type="entry name" value="cobA_cysG_Cterm"/>
    <property type="match status" value="1"/>
</dbReference>
<keyword evidence="3" id="KW-0169">Cobalamin biosynthesis</keyword>
<keyword evidence="7" id="KW-0627">Porphyrin biosynthesis</keyword>
<feature type="domain" description="Tetrapyrrole methylase" evidence="11">
    <location>
        <begin position="11"/>
        <end position="224"/>
    </location>
</feature>
<dbReference type="GO" id="GO:0009236">
    <property type="term" value="P:cobalamin biosynthetic process"/>
    <property type="evidence" value="ECO:0007669"/>
    <property type="project" value="UniProtKB-KW"/>
</dbReference>
<dbReference type="InterPro" id="IPR014777">
    <property type="entry name" value="4pyrrole_Mease_sub1"/>
</dbReference>
<dbReference type="CDD" id="cd11642">
    <property type="entry name" value="SUMT"/>
    <property type="match status" value="1"/>
</dbReference>
<evidence type="ECO:0000256" key="5">
    <source>
        <dbReference type="ARBA" id="ARBA00022679"/>
    </source>
</evidence>
<dbReference type="InterPro" id="IPR006366">
    <property type="entry name" value="CobA/CysG_C"/>
</dbReference>
<sequence>MTPTEPTHAGTVYLVGAGPGAPDLVTVRGLNAIRRADVVVYDALVHPELIAHAPADAERVYAGKRGYCVGSTLQETIHEVMANRARAGLTVVRLKGGDPCVFGRGGEEAEYLAERGIPVEIVPGVTTAVGACAAAGIPLTHRDETQAVTLVTGHFDPDSPECKLDWKALACAGTLVVYMGLRHLDAIAARLIGAGLDPETPAAVVCRGTLPDQQVIDSPLTQLATAARAAGAAAPAVIVVGQVVAHRTRMMSLVAAQGAVA</sequence>
<evidence type="ECO:0000256" key="9">
    <source>
        <dbReference type="ARBA" id="ARBA00060548"/>
    </source>
</evidence>
<dbReference type="OrthoDB" id="9815856at2"/>
<dbReference type="EMBL" id="CP036273">
    <property type="protein sequence ID" value="QDU22025.1"/>
    <property type="molecule type" value="Genomic_DNA"/>
</dbReference>
<dbReference type="PROSITE" id="PS00840">
    <property type="entry name" value="SUMT_2"/>
    <property type="match status" value="1"/>
</dbReference>
<dbReference type="SUPFAM" id="SSF53790">
    <property type="entry name" value="Tetrapyrrole methylase"/>
    <property type="match status" value="1"/>
</dbReference>
<dbReference type="Gene3D" id="3.40.1010.10">
    <property type="entry name" value="Cobalt-precorrin-4 Transmethylase, Domain 1"/>
    <property type="match status" value="1"/>
</dbReference>
<evidence type="ECO:0000256" key="3">
    <source>
        <dbReference type="ARBA" id="ARBA00022573"/>
    </source>
</evidence>